<dbReference type="InterPro" id="IPR029033">
    <property type="entry name" value="His_PPase_superfam"/>
</dbReference>
<dbReference type="InterPro" id="IPR013078">
    <property type="entry name" value="His_Pase_superF_clade-1"/>
</dbReference>
<gene>
    <name evidence="1" type="ORF">A8M32_11360</name>
</gene>
<dbReference type="PANTHER" id="PTHR47623">
    <property type="entry name" value="OS09G0287300 PROTEIN"/>
    <property type="match status" value="1"/>
</dbReference>
<comment type="caution">
    <text evidence="1">The sequence shown here is derived from an EMBL/GenBank/DDBJ whole genome shotgun (WGS) entry which is preliminary data.</text>
</comment>
<proteinExistence type="predicted"/>
<accession>A0A1E3VCT3</accession>
<dbReference type="Pfam" id="PF00300">
    <property type="entry name" value="His_Phos_1"/>
    <property type="match status" value="1"/>
</dbReference>
<sequence>MQDSAVPAFRLFLLRHARSGWAMPGQRDFDRALDDEGYAEAELTAQAAVDRGLRPDVILCSTAARCRQTAEALCRALGPELDVRHVDQLYSGPTSTYRNLVEAHAHRDSLMLVGHNPMIEELFQQILGAESTAAALGDGYPPAGLAVIDFRARPTPGGIWSASLAMLLVPQPEEAEGR</sequence>
<evidence type="ECO:0000313" key="1">
    <source>
        <dbReference type="EMBL" id="ODR91382.1"/>
    </source>
</evidence>
<dbReference type="PANTHER" id="PTHR47623:SF1">
    <property type="entry name" value="OS09G0287300 PROTEIN"/>
    <property type="match status" value="1"/>
</dbReference>
<dbReference type="EMBL" id="LYBW01000056">
    <property type="protein sequence ID" value="ODR91382.1"/>
    <property type="molecule type" value="Genomic_DNA"/>
</dbReference>
<name>A0A1E3VCT3_9HYPH</name>
<organism evidence="1 2">
    <name type="scientific">Sinorhizobium alkalisoli</name>
    <dbReference type="NCBI Taxonomy" id="1752398"/>
    <lineage>
        <taxon>Bacteria</taxon>
        <taxon>Pseudomonadati</taxon>
        <taxon>Pseudomonadota</taxon>
        <taxon>Alphaproteobacteria</taxon>
        <taxon>Hyphomicrobiales</taxon>
        <taxon>Rhizobiaceae</taxon>
        <taxon>Sinorhizobium/Ensifer group</taxon>
        <taxon>Sinorhizobium</taxon>
    </lineage>
</organism>
<dbReference type="SMART" id="SM00855">
    <property type="entry name" value="PGAM"/>
    <property type="match status" value="1"/>
</dbReference>
<dbReference type="Proteomes" id="UP000094342">
    <property type="component" value="Unassembled WGS sequence"/>
</dbReference>
<dbReference type="SUPFAM" id="SSF53254">
    <property type="entry name" value="Phosphoglycerate mutase-like"/>
    <property type="match status" value="1"/>
</dbReference>
<dbReference type="STRING" id="1752398.A8M32_11360"/>
<dbReference type="Gene3D" id="3.40.50.1240">
    <property type="entry name" value="Phosphoglycerate mutase-like"/>
    <property type="match status" value="1"/>
</dbReference>
<dbReference type="RefSeq" id="WP_069458490.1">
    <property type="nucleotide sequence ID" value="NZ_LYBW01000056.1"/>
</dbReference>
<dbReference type="OrthoDB" id="9810154at2"/>
<dbReference type="AlphaFoldDB" id="A0A1E3VCT3"/>
<dbReference type="CDD" id="cd07067">
    <property type="entry name" value="HP_PGM_like"/>
    <property type="match status" value="1"/>
</dbReference>
<protein>
    <submittedName>
        <fullName evidence="1">Phosphohistidine phosphatase</fullName>
    </submittedName>
</protein>
<evidence type="ECO:0000313" key="2">
    <source>
        <dbReference type="Proteomes" id="UP000094342"/>
    </source>
</evidence>
<keyword evidence="2" id="KW-1185">Reference proteome</keyword>
<reference evidence="2" key="1">
    <citation type="submission" date="2016-05" db="EMBL/GenBank/DDBJ databases">
        <authorList>
            <person name="Li Y."/>
        </authorList>
    </citation>
    <scope>NUCLEOTIDE SEQUENCE [LARGE SCALE GENOMIC DNA]</scope>
    <source>
        <strain evidence="2">YIC4027</strain>
    </source>
</reference>